<gene>
    <name evidence="12" type="ORF">AVEN_208681_1</name>
</gene>
<name>A0A4Y2KW84_ARAVE</name>
<dbReference type="Gene3D" id="3.40.1310.20">
    <property type="match status" value="1"/>
</dbReference>
<dbReference type="AlphaFoldDB" id="A0A4Y2KW84"/>
<evidence type="ECO:0000313" key="12">
    <source>
        <dbReference type="EMBL" id="GBN06555.1"/>
    </source>
</evidence>
<protein>
    <recommendedName>
        <fullName evidence="11">CRESS-DNA virus Rep endonuclease domain-containing protein</fullName>
    </recommendedName>
</protein>
<dbReference type="Pfam" id="PF02407">
    <property type="entry name" value="Viral_Rep"/>
    <property type="match status" value="1"/>
</dbReference>
<evidence type="ECO:0000256" key="3">
    <source>
        <dbReference type="ARBA" id="ARBA00022705"/>
    </source>
</evidence>
<dbReference type="GO" id="GO:0000166">
    <property type="term" value="F:nucleotide binding"/>
    <property type="evidence" value="ECO:0007669"/>
    <property type="project" value="UniProtKB-KW"/>
</dbReference>
<dbReference type="OrthoDB" id="5863943at2759"/>
<keyword evidence="13" id="KW-1185">Reference proteome</keyword>
<dbReference type="GO" id="GO:0006260">
    <property type="term" value="P:DNA replication"/>
    <property type="evidence" value="ECO:0007669"/>
    <property type="project" value="UniProtKB-KW"/>
</dbReference>
<evidence type="ECO:0000256" key="6">
    <source>
        <dbReference type="ARBA" id="ARBA00022741"/>
    </source>
</evidence>
<keyword evidence="8" id="KW-0378">Hydrolase</keyword>
<reference evidence="12 13" key="1">
    <citation type="journal article" date="2019" name="Sci. Rep.">
        <title>Orb-weaving spider Araneus ventricosus genome elucidates the spidroin gene catalogue.</title>
        <authorList>
            <person name="Kono N."/>
            <person name="Nakamura H."/>
            <person name="Ohtoshi R."/>
            <person name="Moran D.A.P."/>
            <person name="Shinohara A."/>
            <person name="Yoshida Y."/>
            <person name="Fujiwara M."/>
            <person name="Mori M."/>
            <person name="Tomita M."/>
            <person name="Arakawa K."/>
        </authorList>
    </citation>
    <scope>NUCLEOTIDE SEQUENCE [LARGE SCALE GENOMIC DNA]</scope>
</reference>
<keyword evidence="2" id="KW-0548">Nucleotidyltransferase</keyword>
<evidence type="ECO:0000256" key="10">
    <source>
        <dbReference type="ARBA" id="ARBA00023125"/>
    </source>
</evidence>
<dbReference type="GO" id="GO:0016787">
    <property type="term" value="F:hydrolase activity"/>
    <property type="evidence" value="ECO:0007669"/>
    <property type="project" value="UniProtKB-KW"/>
</dbReference>
<keyword evidence="6" id="KW-0547">Nucleotide-binding</keyword>
<keyword evidence="9" id="KW-0190">Covalent protein-DNA linkage</keyword>
<evidence type="ECO:0000259" key="11">
    <source>
        <dbReference type="PROSITE" id="PS52020"/>
    </source>
</evidence>
<evidence type="ECO:0000256" key="4">
    <source>
        <dbReference type="ARBA" id="ARBA00022722"/>
    </source>
</evidence>
<keyword evidence="7" id="KW-0255">Endonuclease</keyword>
<organism evidence="12 13">
    <name type="scientific">Araneus ventricosus</name>
    <name type="common">Orbweaver spider</name>
    <name type="synonym">Epeira ventricosa</name>
    <dbReference type="NCBI Taxonomy" id="182803"/>
    <lineage>
        <taxon>Eukaryota</taxon>
        <taxon>Metazoa</taxon>
        <taxon>Ecdysozoa</taxon>
        <taxon>Arthropoda</taxon>
        <taxon>Chelicerata</taxon>
        <taxon>Arachnida</taxon>
        <taxon>Araneae</taxon>
        <taxon>Araneomorphae</taxon>
        <taxon>Entelegynae</taxon>
        <taxon>Araneoidea</taxon>
        <taxon>Araneidae</taxon>
        <taxon>Araneus</taxon>
    </lineage>
</organism>
<sequence>MQLGCCAIGNWYSTQYVLYGICFVKDWYFTTFRVSPEPVFHERIYEHLVLGRDSCPDTGCQHLQGFVYFNERQRFLAFKKLFPDSHLEVAKGSPEQNKVYCTKDGNALNMEDYR</sequence>
<keyword evidence="4" id="KW-0540">Nuclease</keyword>
<evidence type="ECO:0000256" key="8">
    <source>
        <dbReference type="ARBA" id="ARBA00022801"/>
    </source>
</evidence>
<evidence type="ECO:0000313" key="13">
    <source>
        <dbReference type="Proteomes" id="UP000499080"/>
    </source>
</evidence>
<comment type="caution">
    <text evidence="12">The sequence shown here is derived from an EMBL/GenBank/DDBJ whole genome shotgun (WGS) entry which is preliminary data.</text>
</comment>
<evidence type="ECO:0000256" key="1">
    <source>
        <dbReference type="ARBA" id="ARBA00022679"/>
    </source>
</evidence>
<dbReference type="EMBL" id="BGPR01005076">
    <property type="protein sequence ID" value="GBN06555.1"/>
    <property type="molecule type" value="Genomic_DNA"/>
</dbReference>
<dbReference type="InterPro" id="IPR049912">
    <property type="entry name" value="CRESS_DNA_REP"/>
</dbReference>
<keyword evidence="5" id="KW-0479">Metal-binding</keyword>
<evidence type="ECO:0000256" key="2">
    <source>
        <dbReference type="ARBA" id="ARBA00022695"/>
    </source>
</evidence>
<proteinExistence type="predicted"/>
<evidence type="ECO:0000256" key="5">
    <source>
        <dbReference type="ARBA" id="ARBA00022723"/>
    </source>
</evidence>
<dbReference type="GO" id="GO:0016779">
    <property type="term" value="F:nucleotidyltransferase activity"/>
    <property type="evidence" value="ECO:0007669"/>
    <property type="project" value="UniProtKB-KW"/>
</dbReference>
<evidence type="ECO:0000256" key="7">
    <source>
        <dbReference type="ARBA" id="ARBA00022759"/>
    </source>
</evidence>
<evidence type="ECO:0000256" key="9">
    <source>
        <dbReference type="ARBA" id="ARBA00023124"/>
    </source>
</evidence>
<dbReference type="GO" id="GO:0046872">
    <property type="term" value="F:metal ion binding"/>
    <property type="evidence" value="ECO:0007669"/>
    <property type="project" value="UniProtKB-KW"/>
</dbReference>
<dbReference type="Proteomes" id="UP000499080">
    <property type="component" value="Unassembled WGS sequence"/>
</dbReference>
<accession>A0A4Y2KW84</accession>
<keyword evidence="1" id="KW-0808">Transferase</keyword>
<dbReference type="GO" id="GO:0003677">
    <property type="term" value="F:DNA binding"/>
    <property type="evidence" value="ECO:0007669"/>
    <property type="project" value="UniProtKB-KW"/>
</dbReference>
<feature type="domain" description="CRESS-DNA virus Rep endonuclease" evidence="11">
    <location>
        <begin position="21"/>
        <end position="114"/>
    </location>
</feature>
<dbReference type="PROSITE" id="PS52020">
    <property type="entry name" value="CRESS_DNA_REP"/>
    <property type="match status" value="1"/>
</dbReference>
<keyword evidence="3" id="KW-0235">DNA replication</keyword>
<keyword evidence="10" id="KW-0238">DNA-binding</keyword>
<dbReference type="GO" id="GO:0004519">
    <property type="term" value="F:endonuclease activity"/>
    <property type="evidence" value="ECO:0007669"/>
    <property type="project" value="UniProtKB-KW"/>
</dbReference>